<evidence type="ECO:0008006" key="3">
    <source>
        <dbReference type="Google" id="ProtNLM"/>
    </source>
</evidence>
<proteinExistence type="predicted"/>
<dbReference type="InterPro" id="IPR024499">
    <property type="entry name" value="Mbeg1-like"/>
</dbReference>
<evidence type="ECO:0000313" key="2">
    <source>
        <dbReference type="Proteomes" id="UP000190890"/>
    </source>
</evidence>
<accession>A0A1S8SYZ5</accession>
<dbReference type="Proteomes" id="UP000190890">
    <property type="component" value="Unassembled WGS sequence"/>
</dbReference>
<name>A0A1S8SYZ5_9CLOT</name>
<gene>
    <name evidence="1" type="ORF">CLPUN_51510</name>
</gene>
<dbReference type="SUPFAM" id="SSF53474">
    <property type="entry name" value="alpha/beta-Hydrolases"/>
    <property type="match status" value="1"/>
</dbReference>
<dbReference type="RefSeq" id="WP_077850052.1">
    <property type="nucleotide sequence ID" value="NZ_LZZM01000236.1"/>
</dbReference>
<dbReference type="Gene3D" id="3.40.50.1820">
    <property type="entry name" value="alpha/beta hydrolase"/>
    <property type="match status" value="1"/>
</dbReference>
<dbReference type="EMBL" id="LZZM01000236">
    <property type="protein sequence ID" value="OOM70737.1"/>
    <property type="molecule type" value="Genomic_DNA"/>
</dbReference>
<dbReference type="AlphaFoldDB" id="A0A1S8SYZ5"/>
<evidence type="ECO:0000313" key="1">
    <source>
        <dbReference type="EMBL" id="OOM70737.1"/>
    </source>
</evidence>
<keyword evidence="2" id="KW-1185">Reference proteome</keyword>
<sequence>MRKLTYDELILLNNLIYLQLNAKENEKLIDIVERLLNNESFDNIDNCSIRMPKKEWVNILVQIKNKSNLKNLRIRDIDNFKELIRFACFVDEKNNATAVFRGTVTIKEWEDNGQGAYEYDTKEQIDALNYINSLEFNDITITGHSKGGNKAQYVTILSSKINKCISVNGQGFSNEFINKYKDEIQKNKSKIVCINSKYDYVYCLFNSISENYHYIETEIQINPLDYHKLNILLDEDGNLREETSEGAISRIINHFSISIISDLPKDIRILIVNAIIDVIELILCGGENENNIIKDVGKLLIMVCHENCFKYKEIFNIAYAILQAIIVPFIFWGELIIAEKSQSRELLSKVINKINVLENGIIKKMQIIDKDSINIINSISKAVIVLTSELENEILISKIN</sequence>
<dbReference type="OrthoDB" id="9769481at2"/>
<reference evidence="1 2" key="1">
    <citation type="submission" date="2016-05" db="EMBL/GenBank/DDBJ databases">
        <title>Microbial solvent formation.</title>
        <authorList>
            <person name="Poehlein A."/>
            <person name="Montoya Solano J.D."/>
            <person name="Flitsch S."/>
            <person name="Krabben P."/>
            <person name="Duerre P."/>
            <person name="Daniel R."/>
        </authorList>
    </citation>
    <scope>NUCLEOTIDE SEQUENCE [LARGE SCALE GENOMIC DNA]</scope>
    <source>
        <strain evidence="1 2">DSM 2619</strain>
    </source>
</reference>
<dbReference type="Pfam" id="PF11187">
    <property type="entry name" value="Mbeg1-like"/>
    <property type="match status" value="1"/>
</dbReference>
<dbReference type="STRING" id="29367.CLPUN_51510"/>
<organism evidence="1 2">
    <name type="scientific">Clostridium puniceum</name>
    <dbReference type="NCBI Taxonomy" id="29367"/>
    <lineage>
        <taxon>Bacteria</taxon>
        <taxon>Bacillati</taxon>
        <taxon>Bacillota</taxon>
        <taxon>Clostridia</taxon>
        <taxon>Eubacteriales</taxon>
        <taxon>Clostridiaceae</taxon>
        <taxon>Clostridium</taxon>
    </lineage>
</organism>
<protein>
    <recommendedName>
        <fullName evidence="3">DUF2974 domain-containing protein</fullName>
    </recommendedName>
</protein>
<comment type="caution">
    <text evidence="1">The sequence shown here is derived from an EMBL/GenBank/DDBJ whole genome shotgun (WGS) entry which is preliminary data.</text>
</comment>
<dbReference type="InterPro" id="IPR029058">
    <property type="entry name" value="AB_hydrolase_fold"/>
</dbReference>